<sequence>MWLSSAKVMPLPASRVPVASQPLASIVGCVQAISYLHLILSPGRKKKNASIRGKFQNGCADLTVTALTPPPEGSPKLGDASHWAFLRCRGQGGEGTEGWWCKRRWGASMTRNFHLLGIFFSDDSSGNLKDVTTISGPGEDYSLVDPSTVFLLHSVWILSVPRLALPGVPRSLNALVSTSRCAGKVRVVVVHEWPEGRLLSRPIA</sequence>
<reference evidence="1 2" key="1">
    <citation type="submission" date="2023-03" db="EMBL/GenBank/DDBJ databases">
        <title>High-quality genome of Scylla paramamosain provides insights in environmental adaptation.</title>
        <authorList>
            <person name="Zhang L."/>
        </authorList>
    </citation>
    <scope>NUCLEOTIDE SEQUENCE [LARGE SCALE GENOMIC DNA]</scope>
    <source>
        <strain evidence="1">LZ_2023a</strain>
        <tissue evidence="1">Muscle</tissue>
    </source>
</reference>
<dbReference type="PROSITE" id="PS51257">
    <property type="entry name" value="PROKAR_LIPOPROTEIN"/>
    <property type="match status" value="1"/>
</dbReference>
<accession>A0AAW0T754</accession>
<gene>
    <name evidence="1" type="ORF">O3P69_011543</name>
</gene>
<name>A0AAW0T754_SCYPA</name>
<evidence type="ECO:0000313" key="1">
    <source>
        <dbReference type="EMBL" id="KAK8383094.1"/>
    </source>
</evidence>
<evidence type="ECO:0000313" key="2">
    <source>
        <dbReference type="Proteomes" id="UP001487740"/>
    </source>
</evidence>
<keyword evidence="2" id="KW-1185">Reference proteome</keyword>
<organism evidence="1 2">
    <name type="scientific">Scylla paramamosain</name>
    <name type="common">Mud crab</name>
    <dbReference type="NCBI Taxonomy" id="85552"/>
    <lineage>
        <taxon>Eukaryota</taxon>
        <taxon>Metazoa</taxon>
        <taxon>Ecdysozoa</taxon>
        <taxon>Arthropoda</taxon>
        <taxon>Crustacea</taxon>
        <taxon>Multicrustacea</taxon>
        <taxon>Malacostraca</taxon>
        <taxon>Eumalacostraca</taxon>
        <taxon>Eucarida</taxon>
        <taxon>Decapoda</taxon>
        <taxon>Pleocyemata</taxon>
        <taxon>Brachyura</taxon>
        <taxon>Eubrachyura</taxon>
        <taxon>Portunoidea</taxon>
        <taxon>Portunidae</taxon>
        <taxon>Portuninae</taxon>
        <taxon>Scylla</taxon>
    </lineage>
</organism>
<dbReference type="Proteomes" id="UP001487740">
    <property type="component" value="Unassembled WGS sequence"/>
</dbReference>
<dbReference type="AlphaFoldDB" id="A0AAW0T754"/>
<comment type="caution">
    <text evidence="1">The sequence shown here is derived from an EMBL/GenBank/DDBJ whole genome shotgun (WGS) entry which is preliminary data.</text>
</comment>
<proteinExistence type="predicted"/>
<protein>
    <submittedName>
        <fullName evidence="1">Uncharacterized protein</fullName>
    </submittedName>
</protein>
<dbReference type="EMBL" id="JARAKH010000038">
    <property type="protein sequence ID" value="KAK8383094.1"/>
    <property type="molecule type" value="Genomic_DNA"/>
</dbReference>